<keyword evidence="1" id="KW-1133">Transmembrane helix</keyword>
<dbReference type="Proteomes" id="UP000034072">
    <property type="component" value="Unassembled WGS sequence"/>
</dbReference>
<name>A0A0G0T1G8_9BACT</name>
<gene>
    <name evidence="2" type="ORF">UT75_C0003G0075</name>
</gene>
<dbReference type="EMBL" id="LBXZ01000003">
    <property type="protein sequence ID" value="KKR40945.1"/>
    <property type="molecule type" value="Genomic_DNA"/>
</dbReference>
<accession>A0A0G0T1G8</accession>
<organism evidence="2 3">
    <name type="scientific">Candidatus Yanofskybacteria bacterium GW2011_GWE2_40_11</name>
    <dbReference type="NCBI Taxonomy" id="1619033"/>
    <lineage>
        <taxon>Bacteria</taxon>
        <taxon>Candidatus Yanofskyibacteriota</taxon>
    </lineage>
</organism>
<evidence type="ECO:0000256" key="1">
    <source>
        <dbReference type="SAM" id="Phobius"/>
    </source>
</evidence>
<feature type="transmembrane region" description="Helical" evidence="1">
    <location>
        <begin position="6"/>
        <end position="27"/>
    </location>
</feature>
<protein>
    <submittedName>
        <fullName evidence="2">Uncharacterized protein</fullName>
    </submittedName>
</protein>
<comment type="caution">
    <text evidence="2">The sequence shown here is derived from an EMBL/GenBank/DDBJ whole genome shotgun (WGS) entry which is preliminary data.</text>
</comment>
<keyword evidence="1" id="KW-0472">Membrane</keyword>
<feature type="transmembrane region" description="Helical" evidence="1">
    <location>
        <begin position="48"/>
        <end position="66"/>
    </location>
</feature>
<evidence type="ECO:0000313" key="3">
    <source>
        <dbReference type="Proteomes" id="UP000034072"/>
    </source>
</evidence>
<keyword evidence="1" id="KW-0812">Transmembrane</keyword>
<reference evidence="2 3" key="1">
    <citation type="journal article" date="2015" name="Nature">
        <title>rRNA introns, odd ribosomes, and small enigmatic genomes across a large radiation of phyla.</title>
        <authorList>
            <person name="Brown C.T."/>
            <person name="Hug L.A."/>
            <person name="Thomas B.C."/>
            <person name="Sharon I."/>
            <person name="Castelle C.J."/>
            <person name="Singh A."/>
            <person name="Wilkins M.J."/>
            <person name="Williams K.H."/>
            <person name="Banfield J.F."/>
        </authorList>
    </citation>
    <scope>NUCLEOTIDE SEQUENCE [LARGE SCALE GENOMIC DNA]</scope>
</reference>
<evidence type="ECO:0000313" key="2">
    <source>
        <dbReference type="EMBL" id="KKR40945.1"/>
    </source>
</evidence>
<sequence length="76" mass="8514">MPFSLAAAFNFTVQRFLAVLFFFFLSANIKDQACKLASLACLNLVDRVHLKPLVCFNSLFLLALAVTPRFTLVMVD</sequence>
<proteinExistence type="predicted"/>
<dbReference type="AlphaFoldDB" id="A0A0G0T1G8"/>